<dbReference type="CDD" id="cd04433">
    <property type="entry name" value="AFD_class_I"/>
    <property type="match status" value="1"/>
</dbReference>
<feature type="domain" description="AMP-dependent synthetase/ligase" evidence="1">
    <location>
        <begin position="59"/>
        <end position="412"/>
    </location>
</feature>
<dbReference type="Pfam" id="PF00501">
    <property type="entry name" value="AMP-binding"/>
    <property type="match status" value="1"/>
</dbReference>
<dbReference type="Proteomes" id="UP001500483">
    <property type="component" value="Unassembled WGS sequence"/>
</dbReference>
<dbReference type="PROSITE" id="PS00455">
    <property type="entry name" value="AMP_BINDING"/>
    <property type="match status" value="1"/>
</dbReference>
<sequence>MVRDGRTDGAGGARHGTHALRVLARAGMASPTSPRRALRGLADVRTWGPLVGALRHITRTRPADVGLVDELGEVTYGELDRASDLLAVALRDRGFDDRHTVAVCCRDHRWLVLSLLACGKLGVHVVLVNTGFAAPELADVVEREQVAALIADGEFAPLVAGARLRVPCFAAWPAAAATGTTTLKDLLAEAEQSPEEPVIPRPRRPAGVVLLTSGTTGRPKGARRQVRSALSAAEFLDRIPLRAGEPTFIASPLFHAIGYSQLTVAFGLGSTVVVRSRFDAARLATAVREHGCRAVVLVPTMLRRLLDLDPEFLRANLSGLRAVIVSGSVLAPELARATAQRLGDVLYNLYGSTEAAVAAVATPAELRRAPGTAGRSPHGCAVRLYDGANRRITRSDVLGRIFAGGTLTSAGYTTGAGRPQIGGLVDTGDLGHFDESGLLFVDGRADDMIISGGENVFPAEVENVIATHQAVKDVAVLGISDPEFGQRLHAFVVPIPGAALHPLEIVDFVRQRLARHKVPRQVDLVRAVPRSATGKVQRTALPAG</sequence>
<feature type="domain" description="AMP-binding enzyme C-terminal" evidence="2">
    <location>
        <begin position="460"/>
        <end position="535"/>
    </location>
</feature>
<accession>A0ABP6RR90</accession>
<dbReference type="SUPFAM" id="SSF56801">
    <property type="entry name" value="Acetyl-CoA synthetase-like"/>
    <property type="match status" value="1"/>
</dbReference>
<dbReference type="PANTHER" id="PTHR43767:SF1">
    <property type="entry name" value="NONRIBOSOMAL PEPTIDE SYNTHASE PES1 (EUROFUNG)-RELATED"/>
    <property type="match status" value="1"/>
</dbReference>
<dbReference type="RefSeq" id="WP_344927120.1">
    <property type="nucleotide sequence ID" value="NZ_BAAAYK010000038.1"/>
</dbReference>
<evidence type="ECO:0000313" key="3">
    <source>
        <dbReference type="EMBL" id="GAA3358226.1"/>
    </source>
</evidence>
<comment type="caution">
    <text evidence="3">The sequence shown here is derived from an EMBL/GenBank/DDBJ whole genome shotgun (WGS) entry which is preliminary data.</text>
</comment>
<evidence type="ECO:0000313" key="4">
    <source>
        <dbReference type="Proteomes" id="UP001500483"/>
    </source>
</evidence>
<protein>
    <submittedName>
        <fullName evidence="3">Acyl-CoA synthetase</fullName>
    </submittedName>
</protein>
<dbReference type="Gene3D" id="3.40.50.12780">
    <property type="entry name" value="N-terminal domain of ligase-like"/>
    <property type="match status" value="1"/>
</dbReference>
<name>A0ABP6RR90_9PSEU</name>
<dbReference type="InterPro" id="IPR045851">
    <property type="entry name" value="AMP-bd_C_sf"/>
</dbReference>
<dbReference type="Gene3D" id="3.30.300.30">
    <property type="match status" value="1"/>
</dbReference>
<dbReference type="InterPro" id="IPR000873">
    <property type="entry name" value="AMP-dep_synth/lig_dom"/>
</dbReference>
<gene>
    <name evidence="3" type="ORF">GCM10020366_29470</name>
</gene>
<reference evidence="4" key="1">
    <citation type="journal article" date="2019" name="Int. J. Syst. Evol. Microbiol.">
        <title>The Global Catalogue of Microorganisms (GCM) 10K type strain sequencing project: providing services to taxonomists for standard genome sequencing and annotation.</title>
        <authorList>
            <consortium name="The Broad Institute Genomics Platform"/>
            <consortium name="The Broad Institute Genome Sequencing Center for Infectious Disease"/>
            <person name="Wu L."/>
            <person name="Ma J."/>
        </authorList>
    </citation>
    <scope>NUCLEOTIDE SEQUENCE [LARGE SCALE GENOMIC DNA]</scope>
    <source>
        <strain evidence="4">JCM 9687</strain>
    </source>
</reference>
<dbReference type="InterPro" id="IPR050237">
    <property type="entry name" value="ATP-dep_AMP-bd_enzyme"/>
</dbReference>
<dbReference type="Pfam" id="PF13193">
    <property type="entry name" value="AMP-binding_C"/>
    <property type="match status" value="1"/>
</dbReference>
<dbReference type="EMBL" id="BAAAYK010000038">
    <property type="protein sequence ID" value="GAA3358226.1"/>
    <property type="molecule type" value="Genomic_DNA"/>
</dbReference>
<keyword evidence="4" id="KW-1185">Reference proteome</keyword>
<dbReference type="InterPro" id="IPR042099">
    <property type="entry name" value="ANL_N_sf"/>
</dbReference>
<evidence type="ECO:0000259" key="1">
    <source>
        <dbReference type="Pfam" id="PF00501"/>
    </source>
</evidence>
<dbReference type="PANTHER" id="PTHR43767">
    <property type="entry name" value="LONG-CHAIN-FATTY-ACID--COA LIGASE"/>
    <property type="match status" value="1"/>
</dbReference>
<dbReference type="InterPro" id="IPR020845">
    <property type="entry name" value="AMP-binding_CS"/>
</dbReference>
<dbReference type="InterPro" id="IPR025110">
    <property type="entry name" value="AMP-bd_C"/>
</dbReference>
<proteinExistence type="predicted"/>
<evidence type="ECO:0000259" key="2">
    <source>
        <dbReference type="Pfam" id="PF13193"/>
    </source>
</evidence>
<organism evidence="3 4">
    <name type="scientific">Saccharopolyspora gregorii</name>
    <dbReference type="NCBI Taxonomy" id="33914"/>
    <lineage>
        <taxon>Bacteria</taxon>
        <taxon>Bacillati</taxon>
        <taxon>Actinomycetota</taxon>
        <taxon>Actinomycetes</taxon>
        <taxon>Pseudonocardiales</taxon>
        <taxon>Pseudonocardiaceae</taxon>
        <taxon>Saccharopolyspora</taxon>
    </lineage>
</organism>